<protein>
    <recommendedName>
        <fullName evidence="1">BTB domain-containing protein</fullName>
    </recommendedName>
</protein>
<evidence type="ECO:0000313" key="2">
    <source>
        <dbReference type="EMBL" id="THW83358.1"/>
    </source>
</evidence>
<feature type="domain" description="BTB" evidence="1">
    <location>
        <begin position="83"/>
        <end position="164"/>
    </location>
</feature>
<dbReference type="PROSITE" id="PS50097">
    <property type="entry name" value="BTB"/>
    <property type="match status" value="1"/>
</dbReference>
<gene>
    <name evidence="2" type="ORF">D6D15_09642</name>
</gene>
<proteinExistence type="predicted"/>
<dbReference type="InterPro" id="IPR011333">
    <property type="entry name" value="SKP1/BTB/POZ_sf"/>
</dbReference>
<dbReference type="SUPFAM" id="SSF54695">
    <property type="entry name" value="POZ domain"/>
    <property type="match status" value="1"/>
</dbReference>
<dbReference type="PANTHER" id="PTHR47843:SF5">
    <property type="entry name" value="BTB_POZ DOMAIN PROTEIN"/>
    <property type="match status" value="1"/>
</dbReference>
<name>A0A4S9ATL4_AURPU</name>
<dbReference type="AlphaFoldDB" id="A0A4S9ATL4"/>
<sequence length="302" mass="34247">LTSSITACPNTSSPWQTHHLVHAPYLRPQAGTPMRQPTACHFGILTRSRSISATRFSRSKHLTHVIEFSADRNRRMWNDRHNADFEIRCGTEKFKVHKAVLRAHSDVLAKSCDNYSFQEALSGILELKADPYKGNIDNLGDGDDPEIVSEMIHYFYHLELSPKANAFMPRESRDVHGEPSLIYLARIYVLAEKFFCEGLKAKVMSGLRESLEREISQSELAEACRIIFKKTVEPAGERGLKTTVAKCLADELEKIQISESHDDLLQEIPELAFLVLKEIPKPYNGRSRGNFCCNCGRVVQSW</sequence>
<dbReference type="InterPro" id="IPR000210">
    <property type="entry name" value="BTB/POZ_dom"/>
</dbReference>
<dbReference type="Proteomes" id="UP000304928">
    <property type="component" value="Unassembled WGS sequence"/>
</dbReference>
<accession>A0A4S9ATL4</accession>
<evidence type="ECO:0000259" key="1">
    <source>
        <dbReference type="PROSITE" id="PS50097"/>
    </source>
</evidence>
<organism evidence="2 3">
    <name type="scientific">Aureobasidium pullulans</name>
    <name type="common">Black yeast</name>
    <name type="synonym">Pullularia pullulans</name>
    <dbReference type="NCBI Taxonomy" id="5580"/>
    <lineage>
        <taxon>Eukaryota</taxon>
        <taxon>Fungi</taxon>
        <taxon>Dikarya</taxon>
        <taxon>Ascomycota</taxon>
        <taxon>Pezizomycotina</taxon>
        <taxon>Dothideomycetes</taxon>
        <taxon>Dothideomycetidae</taxon>
        <taxon>Dothideales</taxon>
        <taxon>Saccotheciaceae</taxon>
        <taxon>Aureobasidium</taxon>
    </lineage>
</organism>
<feature type="non-terminal residue" evidence="2">
    <location>
        <position position="1"/>
    </location>
</feature>
<dbReference type="Pfam" id="PF00651">
    <property type="entry name" value="BTB"/>
    <property type="match status" value="1"/>
</dbReference>
<dbReference type="CDD" id="cd18186">
    <property type="entry name" value="BTB_POZ_ZBTB_KLHL-like"/>
    <property type="match status" value="1"/>
</dbReference>
<comment type="caution">
    <text evidence="2">The sequence shown here is derived from an EMBL/GenBank/DDBJ whole genome shotgun (WGS) entry which is preliminary data.</text>
</comment>
<evidence type="ECO:0000313" key="3">
    <source>
        <dbReference type="Proteomes" id="UP000304928"/>
    </source>
</evidence>
<dbReference type="Gene3D" id="3.30.710.10">
    <property type="entry name" value="Potassium Channel Kv1.1, Chain A"/>
    <property type="match status" value="1"/>
</dbReference>
<dbReference type="SMART" id="SM00225">
    <property type="entry name" value="BTB"/>
    <property type="match status" value="1"/>
</dbReference>
<dbReference type="EMBL" id="QZAR01000285">
    <property type="protein sequence ID" value="THW83358.1"/>
    <property type="molecule type" value="Genomic_DNA"/>
</dbReference>
<dbReference type="PANTHER" id="PTHR47843">
    <property type="entry name" value="BTB DOMAIN-CONTAINING PROTEIN-RELATED"/>
    <property type="match status" value="1"/>
</dbReference>
<reference evidence="2 3" key="1">
    <citation type="submission" date="2018-10" db="EMBL/GenBank/DDBJ databases">
        <title>Fifty Aureobasidium pullulans genomes reveal a recombining polyextremotolerant generalist.</title>
        <authorList>
            <person name="Gostincar C."/>
            <person name="Turk M."/>
            <person name="Zajc J."/>
            <person name="Gunde-Cimerman N."/>
        </authorList>
    </citation>
    <scope>NUCLEOTIDE SEQUENCE [LARGE SCALE GENOMIC DNA]</scope>
    <source>
        <strain evidence="2 3">EXF-10507</strain>
    </source>
</reference>